<evidence type="ECO:0000259" key="12">
    <source>
        <dbReference type="Pfam" id="PF04552"/>
    </source>
</evidence>
<accession>A0A7G9TCC7</accession>
<evidence type="ECO:0000256" key="3">
    <source>
        <dbReference type="ARBA" id="ARBA00022478"/>
    </source>
</evidence>
<dbReference type="Proteomes" id="UP000515838">
    <property type="component" value="Chromosome"/>
</dbReference>
<comment type="function">
    <text evidence="10">Sigma factors are initiation factors that promote the attachment of RNA polymerase to specific initiation sites and are then released.</text>
</comment>
<dbReference type="PROSITE" id="PS00717">
    <property type="entry name" value="SIGMA54_1"/>
    <property type="match status" value="1"/>
</dbReference>
<evidence type="ECO:0000256" key="4">
    <source>
        <dbReference type="ARBA" id="ARBA00022679"/>
    </source>
</evidence>
<dbReference type="GO" id="GO:0000428">
    <property type="term" value="C:DNA-directed RNA polymerase complex"/>
    <property type="evidence" value="ECO:0007669"/>
    <property type="project" value="UniProtKB-KW"/>
</dbReference>
<dbReference type="GeneID" id="81472881"/>
<dbReference type="PANTHER" id="PTHR32248:SF4">
    <property type="entry name" value="RNA POLYMERASE SIGMA-54 FACTOR"/>
    <property type="match status" value="1"/>
</dbReference>
<dbReference type="GO" id="GO:0016987">
    <property type="term" value="F:sigma factor activity"/>
    <property type="evidence" value="ECO:0007669"/>
    <property type="project" value="UniProtKB-KW"/>
</dbReference>
<dbReference type="PRINTS" id="PR00045">
    <property type="entry name" value="SIGMA54FCT"/>
</dbReference>
<dbReference type="Gene3D" id="1.10.10.60">
    <property type="entry name" value="Homeodomain-like"/>
    <property type="match status" value="1"/>
</dbReference>
<evidence type="ECO:0000256" key="10">
    <source>
        <dbReference type="PIRNR" id="PIRNR000774"/>
    </source>
</evidence>
<dbReference type="PROSITE" id="PS00718">
    <property type="entry name" value="SIGMA54_2"/>
    <property type="match status" value="1"/>
</dbReference>
<organism evidence="14 15">
    <name type="scientific">Pseudoxanthomonas mexicana</name>
    <dbReference type="NCBI Taxonomy" id="128785"/>
    <lineage>
        <taxon>Bacteria</taxon>
        <taxon>Pseudomonadati</taxon>
        <taxon>Pseudomonadota</taxon>
        <taxon>Gammaproteobacteria</taxon>
        <taxon>Lysobacterales</taxon>
        <taxon>Lysobacteraceae</taxon>
        <taxon>Pseudoxanthomonas</taxon>
    </lineage>
</organism>
<evidence type="ECO:0000256" key="2">
    <source>
        <dbReference type="ARBA" id="ARBA00019942"/>
    </source>
</evidence>
<feature type="domain" description="RNA polymerase sigma factor 54 DNA-binding" evidence="12">
    <location>
        <begin position="333"/>
        <end position="488"/>
    </location>
</feature>
<dbReference type="GO" id="GO:0006352">
    <property type="term" value="P:DNA-templated transcription initiation"/>
    <property type="evidence" value="ECO:0007669"/>
    <property type="project" value="InterPro"/>
</dbReference>
<evidence type="ECO:0000256" key="5">
    <source>
        <dbReference type="ARBA" id="ARBA00022695"/>
    </source>
</evidence>
<dbReference type="RefSeq" id="WP_187573276.1">
    <property type="nucleotide sequence ID" value="NZ_CP060731.1"/>
</dbReference>
<evidence type="ECO:0000259" key="13">
    <source>
        <dbReference type="Pfam" id="PF04963"/>
    </source>
</evidence>
<dbReference type="GO" id="GO:0016779">
    <property type="term" value="F:nucleotidyltransferase activity"/>
    <property type="evidence" value="ECO:0007669"/>
    <property type="project" value="UniProtKB-KW"/>
</dbReference>
<keyword evidence="4 10" id="KW-0808">Transferase</keyword>
<feature type="compositionally biased region" description="Basic and acidic residues" evidence="11">
    <location>
        <begin position="70"/>
        <end position="79"/>
    </location>
</feature>
<dbReference type="Pfam" id="PF00309">
    <property type="entry name" value="Sigma54_AID"/>
    <property type="match status" value="1"/>
</dbReference>
<keyword evidence="5 10" id="KW-0548">Nucleotidyltransferase</keyword>
<keyword evidence="7 10" id="KW-0731">Sigma factor</keyword>
<dbReference type="NCBIfam" id="TIGR02395">
    <property type="entry name" value="rpoN_sigma"/>
    <property type="match status" value="1"/>
</dbReference>
<dbReference type="PIRSF" id="PIRSF000774">
    <property type="entry name" value="RpoN"/>
    <property type="match status" value="1"/>
</dbReference>
<dbReference type="Gene3D" id="1.10.10.1330">
    <property type="entry name" value="RNA polymerase sigma-54 factor, core-binding domain"/>
    <property type="match status" value="1"/>
</dbReference>
<keyword evidence="6 10" id="KW-0805">Transcription regulation</keyword>
<dbReference type="NCBIfam" id="NF004595">
    <property type="entry name" value="PRK05932.1-2"/>
    <property type="match status" value="1"/>
</dbReference>
<feature type="domain" description="RNA polymerase sigma factor 54 core-binding" evidence="13">
    <location>
        <begin position="126"/>
        <end position="319"/>
    </location>
</feature>
<keyword evidence="3 10" id="KW-0240">DNA-directed RNA polymerase</keyword>
<dbReference type="GO" id="GO:0001216">
    <property type="term" value="F:DNA-binding transcription activator activity"/>
    <property type="evidence" value="ECO:0007669"/>
    <property type="project" value="InterPro"/>
</dbReference>
<evidence type="ECO:0000256" key="7">
    <source>
        <dbReference type="ARBA" id="ARBA00023082"/>
    </source>
</evidence>
<evidence type="ECO:0000256" key="8">
    <source>
        <dbReference type="ARBA" id="ARBA00023125"/>
    </source>
</evidence>
<dbReference type="InterPro" id="IPR007046">
    <property type="entry name" value="RNA_pol_sigma_54_core-bd"/>
</dbReference>
<dbReference type="Pfam" id="PF04552">
    <property type="entry name" value="Sigma54_DBD"/>
    <property type="match status" value="1"/>
</dbReference>
<dbReference type="GO" id="GO:0003677">
    <property type="term" value="F:DNA binding"/>
    <property type="evidence" value="ECO:0007669"/>
    <property type="project" value="UniProtKB-KW"/>
</dbReference>
<protein>
    <recommendedName>
        <fullName evidence="2 10">RNA polymerase sigma-54 factor</fullName>
    </recommendedName>
</protein>
<dbReference type="Pfam" id="PF04963">
    <property type="entry name" value="Sigma54_CBD"/>
    <property type="match status" value="1"/>
</dbReference>
<evidence type="ECO:0000256" key="6">
    <source>
        <dbReference type="ARBA" id="ARBA00023015"/>
    </source>
</evidence>
<dbReference type="InterPro" id="IPR038709">
    <property type="entry name" value="RpoN_core-bd_sf"/>
</dbReference>
<dbReference type="PROSITE" id="PS50044">
    <property type="entry name" value="SIGMA54_3"/>
    <property type="match status" value="1"/>
</dbReference>
<dbReference type="EMBL" id="CP060731">
    <property type="protein sequence ID" value="QNN77752.1"/>
    <property type="molecule type" value="Genomic_DNA"/>
</dbReference>
<keyword evidence="8 10" id="KW-0238">DNA-binding</keyword>
<dbReference type="InterPro" id="IPR007634">
    <property type="entry name" value="RNA_pol_sigma_54_DNA-bd"/>
</dbReference>
<evidence type="ECO:0000256" key="9">
    <source>
        <dbReference type="ARBA" id="ARBA00023163"/>
    </source>
</evidence>
<proteinExistence type="inferred from homology"/>
<sequence length="492" mass="53949">MKPRLQTSLGQHLVMTPQLRQAIRLLQMSTAELEIELTEAVETNPLLDWSEPGEDAGPPRGADDAPPPGEDPRDERAQAQDEQDHEQDHERVAAGEPDDWSPDEGPWTSSGGGGSFDDDDGGSPAERVAEADTLHGHLLWQLHLSHLSARDRRIGAALIDALEDDGYLREPLSGIAQTLRPEIEAAEEDILVVLHQVQRFDPVGVAARSLGECLQLQLSVLGDDTPGKALALTIAETALERLPRSGVAGIAQELKRPLAEVEEAVHLLRTLDPKPGAQIGDLSHDTYVVPDCVVWRQRGVWRAALAGNTLPRITIHRGYEQMIRQCGDSDAGYLKAQLQEARWLLKSVEARGETLLKVMRCLLHQQAGFLEFGEQALRPLTLRDVAEQVGLHESTVSRAIARKYVRTPRGTLPMRAFFASGIDTDGGGEASSTAIQAMIRRLVENENPRKPLSDAKLAELLKASGIPVARRTVAKYREALNILSSHERLRIA</sequence>
<reference evidence="14 15" key="1">
    <citation type="submission" date="2020-08" db="EMBL/GenBank/DDBJ databases">
        <title>Streptomycin Non-resistant strain, P. mexicana.</title>
        <authorList>
            <person name="Ganesh-Kumar S."/>
            <person name="Zhe T."/>
            <person name="Yu Z."/>
            <person name="Min Y."/>
        </authorList>
    </citation>
    <scope>NUCLEOTIDE SEQUENCE [LARGE SCALE GENOMIC DNA]</scope>
    <source>
        <strain evidence="14 15">GTZY2</strain>
    </source>
</reference>
<comment type="similarity">
    <text evidence="1 10">Belongs to the sigma-54 factor family.</text>
</comment>
<name>A0A7G9TCC7_PSEMX</name>
<evidence type="ECO:0000313" key="14">
    <source>
        <dbReference type="EMBL" id="QNN77752.1"/>
    </source>
</evidence>
<gene>
    <name evidence="14" type="ORF">IAE60_17965</name>
</gene>
<evidence type="ECO:0000313" key="15">
    <source>
        <dbReference type="Proteomes" id="UP000515838"/>
    </source>
</evidence>
<dbReference type="NCBIfam" id="NF009118">
    <property type="entry name" value="PRK12469.1"/>
    <property type="match status" value="1"/>
</dbReference>
<evidence type="ECO:0000256" key="1">
    <source>
        <dbReference type="ARBA" id="ARBA00008798"/>
    </source>
</evidence>
<feature type="region of interest" description="Disordered" evidence="11">
    <location>
        <begin position="44"/>
        <end position="126"/>
    </location>
</feature>
<dbReference type="InterPro" id="IPR000394">
    <property type="entry name" value="RNA_pol_sigma_54"/>
</dbReference>
<dbReference type="PANTHER" id="PTHR32248">
    <property type="entry name" value="RNA POLYMERASE SIGMA-54 FACTOR"/>
    <property type="match status" value="1"/>
</dbReference>
<dbReference type="AlphaFoldDB" id="A0A7G9TCC7"/>
<evidence type="ECO:0000256" key="11">
    <source>
        <dbReference type="SAM" id="MobiDB-lite"/>
    </source>
</evidence>
<keyword evidence="9 10" id="KW-0804">Transcription</keyword>